<gene>
    <name evidence="2" type="ORF">LLUC06_2202</name>
</gene>
<dbReference type="CDD" id="cd00093">
    <property type="entry name" value="HTH_XRE"/>
    <property type="match status" value="1"/>
</dbReference>
<dbReference type="InterPro" id="IPR010057">
    <property type="entry name" value="Transcription_activator_Rgg_C"/>
</dbReference>
<dbReference type="AlphaFoldDB" id="A0A0V8BMP2"/>
<dbReference type="RefSeq" id="WP_058205003.1">
    <property type="nucleotide sequence ID" value="NZ_CAKMAV010000005.1"/>
</dbReference>
<organism evidence="2 3">
    <name type="scientific">Lactococcus lactis subsp. lactis</name>
    <name type="common">Streptococcus lactis</name>
    <dbReference type="NCBI Taxonomy" id="1360"/>
    <lineage>
        <taxon>Bacteria</taxon>
        <taxon>Bacillati</taxon>
        <taxon>Bacillota</taxon>
        <taxon>Bacilli</taxon>
        <taxon>Lactobacillales</taxon>
        <taxon>Streptococcaceae</taxon>
        <taxon>Lactococcus</taxon>
    </lineage>
</organism>
<dbReference type="PROSITE" id="PS50943">
    <property type="entry name" value="HTH_CROC1"/>
    <property type="match status" value="1"/>
</dbReference>
<accession>A0A0V8BMP2</accession>
<dbReference type="Pfam" id="PF21259">
    <property type="entry name" value="Rgg_C"/>
    <property type="match status" value="1"/>
</dbReference>
<dbReference type="NCBIfam" id="TIGR01716">
    <property type="entry name" value="RGG_Cterm"/>
    <property type="match status" value="1"/>
</dbReference>
<dbReference type="SMART" id="SM00530">
    <property type="entry name" value="HTH_XRE"/>
    <property type="match status" value="1"/>
</dbReference>
<evidence type="ECO:0000313" key="3">
    <source>
        <dbReference type="Proteomes" id="UP000192095"/>
    </source>
</evidence>
<proteinExistence type="predicted"/>
<dbReference type="Gene3D" id="1.10.260.40">
    <property type="entry name" value="lambda repressor-like DNA-binding domains"/>
    <property type="match status" value="1"/>
</dbReference>
<dbReference type="InterPro" id="IPR010982">
    <property type="entry name" value="Lambda_DNA-bd_dom_sf"/>
</dbReference>
<dbReference type="PANTHER" id="PTHR37038">
    <property type="entry name" value="TRANSCRIPTIONAL REGULATOR-RELATED"/>
    <property type="match status" value="1"/>
</dbReference>
<dbReference type="Pfam" id="PF01381">
    <property type="entry name" value="HTH_3"/>
    <property type="match status" value="1"/>
</dbReference>
<reference evidence="2 3" key="1">
    <citation type="journal article" date="2017" name="BMC Genomics">
        <title>Comparative and functional genomics of the Lactococcus lactis taxon; insights into evolution and niche adaptation.</title>
        <authorList>
            <person name="Kelleher P."/>
            <person name="Bottacini F."/>
            <person name="Mahony J."/>
            <person name="Kilcawley K.N."/>
            <person name="van Sinderen D."/>
        </authorList>
    </citation>
    <scope>NUCLEOTIDE SEQUENCE [LARGE SCALE GENOMIC DNA]</scope>
    <source>
        <strain evidence="2 3">UC06</strain>
    </source>
</reference>
<protein>
    <submittedName>
        <fullName evidence="2">Helix-turn-helix domain-containing protein</fullName>
    </submittedName>
</protein>
<name>A0A0V8BMP2_LACLL</name>
<dbReference type="GO" id="GO:0003677">
    <property type="term" value="F:DNA binding"/>
    <property type="evidence" value="ECO:0007669"/>
    <property type="project" value="InterPro"/>
</dbReference>
<evidence type="ECO:0000259" key="1">
    <source>
        <dbReference type="PROSITE" id="PS50943"/>
    </source>
</evidence>
<dbReference type="SUPFAM" id="SSF47413">
    <property type="entry name" value="lambda repressor-like DNA-binding domains"/>
    <property type="match status" value="1"/>
</dbReference>
<evidence type="ECO:0000313" key="2">
    <source>
        <dbReference type="EMBL" id="ARE21743.1"/>
    </source>
</evidence>
<dbReference type="InterPro" id="IPR001387">
    <property type="entry name" value="Cro/C1-type_HTH"/>
</dbReference>
<dbReference type="Proteomes" id="UP000192095">
    <property type="component" value="Chromosome"/>
</dbReference>
<dbReference type="InterPro" id="IPR053163">
    <property type="entry name" value="HTH-type_regulator_Rgg"/>
</dbReference>
<dbReference type="EMBL" id="CP015902">
    <property type="protein sequence ID" value="ARE21743.1"/>
    <property type="molecule type" value="Genomic_DNA"/>
</dbReference>
<feature type="domain" description="HTH cro/C1-type" evidence="1">
    <location>
        <begin position="30"/>
        <end position="64"/>
    </location>
</feature>
<sequence length="386" mass="45486">MKQKSQKYGSCFKELRQLTGFKYKDLESIMSKNGIVRLENGTSNISFERLAELLKFMGYTLSDFMYLSGESRVDEVYGEKFHIIRYQQGYRDDFFIPVGVNPVRLSLFESGKILLPYDVIDAMLGLMHIPEQDFSYIINGSKDDYFVHYINWLDRIQLREEFAEAEMIQNEAHKYANNQEIKVKILEENFETLNYNNEWLELHSQERLTRQYTDYRVLELTAKACHQILNDEEVTEIGDFLFGIELWLEYSLGILALNAWQLPYSLVYAIISDINLHEKEYKGKLIYRRRIVQTAGRCAMTLISRGETQKASALLSMVHHYAEALDTHVQGLYRFAWAYLDYRNGKIEGQKEMLRVIALFDFLEVPISRDFAQKYYNRHVLNLEES</sequence>